<organism evidence="4">
    <name type="scientific">freshwater metagenome</name>
    <dbReference type="NCBI Taxonomy" id="449393"/>
    <lineage>
        <taxon>unclassified sequences</taxon>
        <taxon>metagenomes</taxon>
        <taxon>ecological metagenomes</taxon>
    </lineage>
</organism>
<proteinExistence type="predicted"/>
<name>A0A6J7JDI4_9ZZZZ</name>
<gene>
    <name evidence="3" type="ORF">UFOPK3268_00069</name>
    <name evidence="4" type="ORF">UFOPK3752_01096</name>
    <name evidence="5" type="ORF">UFOPK4150_01569</name>
</gene>
<dbReference type="GO" id="GO:0016787">
    <property type="term" value="F:hydrolase activity"/>
    <property type="evidence" value="ECO:0007669"/>
    <property type="project" value="UniProtKB-KW"/>
</dbReference>
<evidence type="ECO:0000313" key="3">
    <source>
        <dbReference type="EMBL" id="CAB4846050.1"/>
    </source>
</evidence>
<evidence type="ECO:0000313" key="4">
    <source>
        <dbReference type="EMBL" id="CAB4941478.1"/>
    </source>
</evidence>
<dbReference type="PANTHER" id="PTHR48081:SF8">
    <property type="entry name" value="ALPHA_BETA HYDROLASE FOLD-3 DOMAIN-CONTAINING PROTEIN-RELATED"/>
    <property type="match status" value="1"/>
</dbReference>
<reference evidence="4" key="1">
    <citation type="submission" date="2020-05" db="EMBL/GenBank/DDBJ databases">
        <authorList>
            <person name="Chiriac C."/>
            <person name="Salcher M."/>
            <person name="Ghai R."/>
            <person name="Kavagutti S V."/>
        </authorList>
    </citation>
    <scope>NUCLEOTIDE SEQUENCE</scope>
</reference>
<dbReference type="SUPFAM" id="SSF53474">
    <property type="entry name" value="alpha/beta-Hydrolases"/>
    <property type="match status" value="1"/>
</dbReference>
<dbReference type="EMBL" id="CAFBPU010000033">
    <property type="protein sequence ID" value="CAB5035928.1"/>
    <property type="molecule type" value="Genomic_DNA"/>
</dbReference>
<evidence type="ECO:0000256" key="1">
    <source>
        <dbReference type="ARBA" id="ARBA00022801"/>
    </source>
</evidence>
<evidence type="ECO:0000259" key="2">
    <source>
        <dbReference type="Pfam" id="PF07859"/>
    </source>
</evidence>
<dbReference type="EMBL" id="CAFBND010000036">
    <property type="protein sequence ID" value="CAB4941478.1"/>
    <property type="molecule type" value="Genomic_DNA"/>
</dbReference>
<evidence type="ECO:0000313" key="5">
    <source>
        <dbReference type="EMBL" id="CAB5035928.1"/>
    </source>
</evidence>
<sequence length="316" mass="34441">MNEDHSSRDWPSDPHMREVLQGLLDADVPQIYASGVNELRDRIREMRKNLPPGPEVETVTSFVVPTAWGGVPVRSYASEGSGGGVIVYIHGGGWVIGGIDESDGLCRYLARESGHEVISVGYRLAPEHRFPAAIDDADAVVSWVSRVYAKGRPLALVGDSAGANLVIGAARRARDRGNEPIDLQVLVYPVTDHRMDTESYRRFDVDGLLMVSADMRWFWDHYIPDAEDRATPDASPALIADLAGLPPAVLITVGFDPLRDEGVAFAERLAAAGVPVTTREYPQMIHGFLSMFARVPDAADAMKLIVAELTRALRAS</sequence>
<feature type="domain" description="Alpha/beta hydrolase fold-3" evidence="2">
    <location>
        <begin position="86"/>
        <end position="289"/>
    </location>
</feature>
<keyword evidence="1" id="KW-0378">Hydrolase</keyword>
<dbReference type="Pfam" id="PF07859">
    <property type="entry name" value="Abhydrolase_3"/>
    <property type="match status" value="1"/>
</dbReference>
<dbReference type="InterPro" id="IPR013094">
    <property type="entry name" value="AB_hydrolase_3"/>
</dbReference>
<accession>A0A6J7JDI4</accession>
<dbReference type="PANTHER" id="PTHR48081">
    <property type="entry name" value="AB HYDROLASE SUPERFAMILY PROTEIN C4A8.06C"/>
    <property type="match status" value="1"/>
</dbReference>
<dbReference type="AlphaFoldDB" id="A0A6J7JDI4"/>
<protein>
    <submittedName>
        <fullName evidence="4">Unannotated protein</fullName>
    </submittedName>
</protein>
<dbReference type="InterPro" id="IPR029058">
    <property type="entry name" value="AB_hydrolase_fold"/>
</dbReference>
<dbReference type="InterPro" id="IPR050300">
    <property type="entry name" value="GDXG_lipolytic_enzyme"/>
</dbReference>
<dbReference type="EMBL" id="CAFBIZ010000004">
    <property type="protein sequence ID" value="CAB4846050.1"/>
    <property type="molecule type" value="Genomic_DNA"/>
</dbReference>
<dbReference type="Gene3D" id="3.40.50.1820">
    <property type="entry name" value="alpha/beta hydrolase"/>
    <property type="match status" value="1"/>
</dbReference>